<dbReference type="Pfam" id="PF01368">
    <property type="entry name" value="DHH"/>
    <property type="match status" value="1"/>
</dbReference>
<dbReference type="Proteomes" id="UP000618460">
    <property type="component" value="Unassembled WGS sequence"/>
</dbReference>
<dbReference type="Pfam" id="PF02272">
    <property type="entry name" value="DHHA1"/>
    <property type="match status" value="1"/>
</dbReference>
<keyword evidence="4" id="KW-1185">Reference proteome</keyword>
<evidence type="ECO:0000259" key="1">
    <source>
        <dbReference type="Pfam" id="PF01368"/>
    </source>
</evidence>
<dbReference type="InterPro" id="IPR003156">
    <property type="entry name" value="DHHA1_dom"/>
</dbReference>
<reference evidence="3" key="1">
    <citation type="journal article" date="2014" name="Int. J. Syst. Evol. Microbiol.">
        <title>Complete genome sequence of Corynebacterium casei LMG S-19264T (=DSM 44701T), isolated from a smear-ripened cheese.</title>
        <authorList>
            <consortium name="US DOE Joint Genome Institute (JGI-PGF)"/>
            <person name="Walter F."/>
            <person name="Albersmeier A."/>
            <person name="Kalinowski J."/>
            <person name="Ruckert C."/>
        </authorList>
    </citation>
    <scope>NUCLEOTIDE SEQUENCE</scope>
    <source>
        <strain evidence="3">CGMCC 1.6333</strain>
    </source>
</reference>
<organism evidence="3 4">
    <name type="scientific">Paraliobacillus quinghaiensis</name>
    <dbReference type="NCBI Taxonomy" id="470815"/>
    <lineage>
        <taxon>Bacteria</taxon>
        <taxon>Bacillati</taxon>
        <taxon>Bacillota</taxon>
        <taxon>Bacilli</taxon>
        <taxon>Bacillales</taxon>
        <taxon>Bacillaceae</taxon>
        <taxon>Paraliobacillus</taxon>
    </lineage>
</organism>
<name>A0A917TKC8_9BACI</name>
<dbReference type="InterPro" id="IPR051319">
    <property type="entry name" value="Oligoribo/pAp-PDE_c-di-AMP_PDE"/>
</dbReference>
<proteinExistence type="predicted"/>
<sequence>MVIKEILDKIKRYESIIIHRHVRPDPDAYGSQVGLAEIIKSSFPNKQVYVVGDSDGSLDFLAQMDQVSDEVYQGALAIICDTANRERISDQRYKLAEEIIKIDHHPEVDIYGDVVWINTQSSSTSEMIYELFVYGKDTGMLITDRAAKLLYAGIIGDTGRFLFPSTTNVTFRYASELASYDFDRTQLYEDLYKTSENIAHLKGYILQNFSVSPNGVSAIKITKDILEKYNLTSEQTSKLVGVLGDVEGIYTWVIFVEEEDLIRVRLRSKGPAIHEIAAKFNGGGHPLASGATIYDWKETENVIAELEKACQNHYQTDN</sequence>
<feature type="domain" description="DHHA1" evidence="2">
    <location>
        <begin position="228"/>
        <end position="311"/>
    </location>
</feature>
<dbReference type="PANTHER" id="PTHR47618">
    <property type="entry name" value="BIFUNCTIONAL OLIGORIBONUCLEASE AND PAP PHOSPHATASE NRNA"/>
    <property type="match status" value="1"/>
</dbReference>
<gene>
    <name evidence="3" type="primary">nrnA</name>
    <name evidence="3" type="ORF">GCM10011351_10430</name>
</gene>
<dbReference type="AlphaFoldDB" id="A0A917TKC8"/>
<feature type="domain" description="DDH" evidence="1">
    <location>
        <begin position="15"/>
        <end position="154"/>
    </location>
</feature>
<protein>
    <submittedName>
        <fullName evidence="3">Bifunctional oligoribonuclease and PAP phosphatase NrnA</fullName>
    </submittedName>
</protein>
<reference evidence="3" key="2">
    <citation type="submission" date="2020-09" db="EMBL/GenBank/DDBJ databases">
        <authorList>
            <person name="Sun Q."/>
            <person name="Zhou Y."/>
        </authorList>
    </citation>
    <scope>NUCLEOTIDE SEQUENCE</scope>
    <source>
        <strain evidence="3">CGMCC 1.6333</strain>
    </source>
</reference>
<dbReference type="Gene3D" id="3.10.310.30">
    <property type="match status" value="1"/>
</dbReference>
<dbReference type="OrthoDB" id="9803668at2"/>
<evidence type="ECO:0000313" key="3">
    <source>
        <dbReference type="EMBL" id="GGM26596.1"/>
    </source>
</evidence>
<dbReference type="SUPFAM" id="SSF64182">
    <property type="entry name" value="DHH phosphoesterases"/>
    <property type="match status" value="1"/>
</dbReference>
<dbReference type="Gene3D" id="3.90.1640.10">
    <property type="entry name" value="inorganic pyrophosphatase (n-terminal core)"/>
    <property type="match status" value="1"/>
</dbReference>
<dbReference type="PANTHER" id="PTHR47618:SF1">
    <property type="entry name" value="BIFUNCTIONAL OLIGORIBONUCLEASE AND PAP PHOSPHATASE NRNA"/>
    <property type="match status" value="1"/>
</dbReference>
<evidence type="ECO:0000313" key="4">
    <source>
        <dbReference type="Proteomes" id="UP000618460"/>
    </source>
</evidence>
<accession>A0A917TKC8</accession>
<dbReference type="InterPro" id="IPR038763">
    <property type="entry name" value="DHH_sf"/>
</dbReference>
<dbReference type="RefSeq" id="WP_117154724.1">
    <property type="nucleotide sequence ID" value="NZ_BMLG01000003.1"/>
</dbReference>
<dbReference type="EMBL" id="BMLG01000003">
    <property type="protein sequence ID" value="GGM26596.1"/>
    <property type="molecule type" value="Genomic_DNA"/>
</dbReference>
<evidence type="ECO:0000259" key="2">
    <source>
        <dbReference type="Pfam" id="PF02272"/>
    </source>
</evidence>
<comment type="caution">
    <text evidence="3">The sequence shown here is derived from an EMBL/GenBank/DDBJ whole genome shotgun (WGS) entry which is preliminary data.</text>
</comment>
<dbReference type="GO" id="GO:0003676">
    <property type="term" value="F:nucleic acid binding"/>
    <property type="evidence" value="ECO:0007669"/>
    <property type="project" value="InterPro"/>
</dbReference>
<dbReference type="InterPro" id="IPR001667">
    <property type="entry name" value="DDH_dom"/>
</dbReference>